<dbReference type="PIRSF" id="PIRSF001093">
    <property type="entry name" value="B-hxosamndse_ab_euk"/>
    <property type="match status" value="1"/>
</dbReference>
<comment type="caution">
    <text evidence="8">The sequence shown here is derived from an EMBL/GenBank/DDBJ whole genome shotgun (WGS) entry which is preliminary data.</text>
</comment>
<dbReference type="CDD" id="cd06563">
    <property type="entry name" value="GH20_chitobiase-like"/>
    <property type="match status" value="1"/>
</dbReference>
<dbReference type="SUPFAM" id="SSF51445">
    <property type="entry name" value="(Trans)glycosidases"/>
    <property type="match status" value="1"/>
</dbReference>
<organism evidence="8 9">
    <name type="scientific">Splendidivirga corallicola</name>
    <dbReference type="NCBI Taxonomy" id="3051826"/>
    <lineage>
        <taxon>Bacteria</taxon>
        <taxon>Pseudomonadati</taxon>
        <taxon>Bacteroidota</taxon>
        <taxon>Cytophagia</taxon>
        <taxon>Cytophagales</taxon>
        <taxon>Splendidivirgaceae</taxon>
        <taxon>Splendidivirga</taxon>
    </lineage>
</organism>
<keyword evidence="9" id="KW-1185">Reference proteome</keyword>
<gene>
    <name evidence="8" type="ORF">QQ008_08900</name>
</gene>
<dbReference type="Proteomes" id="UP001172082">
    <property type="component" value="Unassembled WGS sequence"/>
</dbReference>
<protein>
    <recommendedName>
        <fullName evidence="3">beta-N-acetylhexosaminidase</fullName>
        <ecNumber evidence="3">3.2.1.52</ecNumber>
    </recommendedName>
</protein>
<dbReference type="Pfam" id="PF00728">
    <property type="entry name" value="Glyco_hydro_20"/>
    <property type="match status" value="1"/>
</dbReference>
<dbReference type="InterPro" id="IPR017853">
    <property type="entry name" value="GH"/>
</dbReference>
<dbReference type="EC" id="3.2.1.52" evidence="3"/>
<dbReference type="InterPro" id="IPR025705">
    <property type="entry name" value="Beta_hexosaminidase_sua/sub"/>
</dbReference>
<evidence type="ECO:0000256" key="3">
    <source>
        <dbReference type="ARBA" id="ARBA00012663"/>
    </source>
</evidence>
<dbReference type="PANTHER" id="PTHR22600">
    <property type="entry name" value="BETA-HEXOSAMINIDASE"/>
    <property type="match status" value="1"/>
</dbReference>
<accession>A0ABT8KM11</accession>
<comment type="catalytic activity">
    <reaction evidence="1">
        <text>Hydrolysis of terminal non-reducing N-acetyl-D-hexosamine residues in N-acetyl-beta-D-hexosaminides.</text>
        <dbReference type="EC" id="3.2.1.52"/>
    </reaction>
</comment>
<comment type="similarity">
    <text evidence="2">Belongs to the glycosyl hydrolase 20 family.</text>
</comment>
<dbReference type="PANTHER" id="PTHR22600:SF57">
    <property type="entry name" value="BETA-N-ACETYLHEXOSAMINIDASE"/>
    <property type="match status" value="1"/>
</dbReference>
<evidence type="ECO:0000256" key="4">
    <source>
        <dbReference type="ARBA" id="ARBA00022801"/>
    </source>
</evidence>
<dbReference type="SUPFAM" id="SSF55545">
    <property type="entry name" value="beta-N-acetylhexosaminidase-like domain"/>
    <property type="match status" value="1"/>
</dbReference>
<evidence type="ECO:0000259" key="6">
    <source>
        <dbReference type="Pfam" id="PF00728"/>
    </source>
</evidence>
<dbReference type="RefSeq" id="WP_346751508.1">
    <property type="nucleotide sequence ID" value="NZ_JAUJEA010000003.1"/>
</dbReference>
<dbReference type="Gene3D" id="3.20.20.80">
    <property type="entry name" value="Glycosidases"/>
    <property type="match status" value="1"/>
</dbReference>
<evidence type="ECO:0000256" key="5">
    <source>
        <dbReference type="ARBA" id="ARBA00023295"/>
    </source>
</evidence>
<dbReference type="InterPro" id="IPR015883">
    <property type="entry name" value="Glyco_hydro_20_cat"/>
</dbReference>
<dbReference type="InterPro" id="IPR015882">
    <property type="entry name" value="HEX_bac_N"/>
</dbReference>
<keyword evidence="5" id="KW-0326">Glycosidase</keyword>
<evidence type="ECO:0000256" key="2">
    <source>
        <dbReference type="ARBA" id="ARBA00006285"/>
    </source>
</evidence>
<evidence type="ECO:0000313" key="8">
    <source>
        <dbReference type="EMBL" id="MDN5201478.1"/>
    </source>
</evidence>
<dbReference type="PRINTS" id="PR00738">
    <property type="entry name" value="GLHYDRLASE20"/>
</dbReference>
<name>A0ABT8KM11_9BACT</name>
<dbReference type="InterPro" id="IPR029018">
    <property type="entry name" value="Hex-like_dom2"/>
</dbReference>
<keyword evidence="4" id="KW-0378">Hydrolase</keyword>
<dbReference type="Gene3D" id="3.30.379.10">
    <property type="entry name" value="Chitobiase/beta-hexosaminidase domain 2-like"/>
    <property type="match status" value="1"/>
</dbReference>
<evidence type="ECO:0000256" key="1">
    <source>
        <dbReference type="ARBA" id="ARBA00001231"/>
    </source>
</evidence>
<evidence type="ECO:0000313" key="9">
    <source>
        <dbReference type="Proteomes" id="UP001172082"/>
    </source>
</evidence>
<feature type="domain" description="Beta-hexosaminidase bacterial type N-terminal" evidence="7">
    <location>
        <begin position="23"/>
        <end position="149"/>
    </location>
</feature>
<feature type="domain" description="Glycoside hydrolase family 20 catalytic" evidence="6">
    <location>
        <begin position="152"/>
        <end position="501"/>
    </location>
</feature>
<proteinExistence type="inferred from homology"/>
<sequence>MKLKALLLLICTLGVTAVKAQKISIIPAPNNLEVKAGSFELSSSTAISHDDKTEDMARFLQQVIKDDTGLELGIGSKKQMNQLIHLKIISGKKDNKEAYSLEIDKNKISIAASDNQGLFYGIQSLRQLLLANRSSSNVIQLPVLNIDDQPRFSWRAFMLDESRYFKGMDQVKKLLDQMALLKMNVFHWHLTDDQGWRIEIKKYPALTEIGSKRTNSQIGGWGSEKRSGKPHGGFYTQEQIKEIVAYAKKRFITIVPEIEMPGHSSAAIASYPWLGTDGQKIEVPVVFGKRPDTYNVTDKKVYTFLTDVLDEVMQLFPSNVIHIGGDEVKYDHWKNSPTVNAYMKEHDLESPADLQIHFTNRISQYLESKGKRMMGWNEILGHNVHEYQKEEDTQVKTELAKGTIIHFWKGDLNLARTAIVNGYDIVNSLHSFTYLDYSHKSISLEKAYEFDPIPEGLEKKYHDKVIGVGCQMWGEWIPTVARMDEQIFPRIAAYAEVGWTSLGSKSFSDFSKSLKDLKHYWTQRGIGYTQ</sequence>
<dbReference type="Pfam" id="PF02838">
    <property type="entry name" value="Glyco_hydro_20b"/>
    <property type="match status" value="1"/>
</dbReference>
<evidence type="ECO:0000259" key="7">
    <source>
        <dbReference type="Pfam" id="PF02838"/>
    </source>
</evidence>
<dbReference type="EMBL" id="JAUJEA010000003">
    <property type="protein sequence ID" value="MDN5201478.1"/>
    <property type="molecule type" value="Genomic_DNA"/>
</dbReference>
<reference evidence="8" key="1">
    <citation type="submission" date="2023-06" db="EMBL/GenBank/DDBJ databases">
        <title>Genomic of Parafulvivirga corallium.</title>
        <authorList>
            <person name="Wang G."/>
        </authorList>
    </citation>
    <scope>NUCLEOTIDE SEQUENCE</scope>
    <source>
        <strain evidence="8">BMA10</strain>
    </source>
</reference>